<dbReference type="InterPro" id="IPR007298">
    <property type="entry name" value="Cu-R_lipoprotein_NlpE"/>
</dbReference>
<dbReference type="OrthoDB" id="5348860at2"/>
<feature type="compositionally biased region" description="Low complexity" evidence="1">
    <location>
        <begin position="26"/>
        <end position="39"/>
    </location>
</feature>
<proteinExistence type="predicted"/>
<evidence type="ECO:0000256" key="2">
    <source>
        <dbReference type="SAM" id="SignalP"/>
    </source>
</evidence>
<keyword evidence="4" id="KW-1185">Reference proteome</keyword>
<feature type="region of interest" description="Disordered" evidence="1">
    <location>
        <begin position="26"/>
        <end position="49"/>
    </location>
</feature>
<feature type="chain" id="PRO_5019310662" evidence="2">
    <location>
        <begin position="23"/>
        <end position="162"/>
    </location>
</feature>
<feature type="signal peptide" evidence="2">
    <location>
        <begin position="1"/>
        <end position="22"/>
    </location>
</feature>
<dbReference type="Proteomes" id="UP000283522">
    <property type="component" value="Unassembled WGS sequence"/>
</dbReference>
<dbReference type="EMBL" id="QXML01000001">
    <property type="protein sequence ID" value="RIW18175.1"/>
    <property type="molecule type" value="Genomic_DNA"/>
</dbReference>
<gene>
    <name evidence="3" type="ORF">D0X99_00290</name>
</gene>
<evidence type="ECO:0000256" key="1">
    <source>
        <dbReference type="SAM" id="MobiDB-lite"/>
    </source>
</evidence>
<evidence type="ECO:0000313" key="4">
    <source>
        <dbReference type="Proteomes" id="UP000283522"/>
    </source>
</evidence>
<dbReference type="RefSeq" id="WP_119475653.1">
    <property type="nucleotide sequence ID" value="NZ_QXML01000001.1"/>
</dbReference>
<dbReference type="Gene3D" id="2.40.128.640">
    <property type="match status" value="1"/>
</dbReference>
<reference evidence="3 4" key="1">
    <citation type="submission" date="2018-09" db="EMBL/GenBank/DDBJ databases">
        <authorList>
            <person name="Wang X."/>
            <person name="Du Z."/>
        </authorList>
    </citation>
    <scope>NUCLEOTIDE SEQUENCE [LARGE SCALE GENOMIC DNA]</scope>
    <source>
        <strain evidence="3 4">N3</strain>
    </source>
</reference>
<sequence length="162" mass="17628">MKKSLLFLSLVSFAFGSCNKSADAPTAEAETTQSQTASENAPEAVTGATYTGDNSQTSVDWQGTYFATLPCGHCEGIETWVTLKGDGTYEYKTNYLGLNDAREEIFTGKFSWDAAGGIVSFEGLIGDYPGKFKVGENQIWYLNAEGKKIEGDLANQYILKKK</sequence>
<name>A0A418PVS8_9BACT</name>
<dbReference type="Pfam" id="PF04170">
    <property type="entry name" value="NlpE"/>
    <property type="match status" value="1"/>
</dbReference>
<comment type="caution">
    <text evidence="3">The sequence shown here is derived from an EMBL/GenBank/DDBJ whole genome shotgun (WGS) entry which is preliminary data.</text>
</comment>
<keyword evidence="2" id="KW-0732">Signal</keyword>
<accession>A0A418PVS8</accession>
<dbReference type="PROSITE" id="PS51257">
    <property type="entry name" value="PROKAR_LIPOPROTEIN"/>
    <property type="match status" value="1"/>
</dbReference>
<organism evidence="3 4">
    <name type="scientific">Algoriphagus lacus</name>
    <dbReference type="NCBI Taxonomy" id="2056311"/>
    <lineage>
        <taxon>Bacteria</taxon>
        <taxon>Pseudomonadati</taxon>
        <taxon>Bacteroidota</taxon>
        <taxon>Cytophagia</taxon>
        <taxon>Cytophagales</taxon>
        <taxon>Cyclobacteriaceae</taxon>
        <taxon>Algoriphagus</taxon>
    </lineage>
</organism>
<protein>
    <submittedName>
        <fullName evidence="3">Copper resistance protein NlpE</fullName>
    </submittedName>
</protein>
<evidence type="ECO:0000313" key="3">
    <source>
        <dbReference type="EMBL" id="RIW18175.1"/>
    </source>
</evidence>
<dbReference type="AlphaFoldDB" id="A0A418PVS8"/>